<proteinExistence type="predicted"/>
<evidence type="ECO:0000256" key="1">
    <source>
        <dbReference type="SAM" id="Phobius"/>
    </source>
</evidence>
<keyword evidence="3" id="KW-1185">Reference proteome</keyword>
<dbReference type="RefSeq" id="WP_369775530.1">
    <property type="nucleotide sequence ID" value="NZ_JBGEHV010000064.1"/>
</dbReference>
<sequence>MAVTAVLLGGVAWWATGWPVAGLAVAAATIGLPHVLAPDHARTAISRAEALATWTHRVADLLASGAGGLSQAIVRSAATAPEPLAAPVERLAGRLRTHGTETALRQFADELADPAADAVVLALLLRLRAGGRGLADLLHRQADAQARDVAARRTIEADRAKPRTTVRCLIGITLAMTTGLVVFAGHYLAPFSTTPGQFALAAIALLGAVSLLWMHRLTTPPTPHRYLITQGS</sequence>
<keyword evidence="1" id="KW-0812">Transmembrane</keyword>
<gene>
    <name evidence="2" type="ORF">AB8O55_25335</name>
</gene>
<dbReference type="PANTHER" id="PTHR35007:SF3">
    <property type="entry name" value="POSSIBLE CONSERVED ALANINE RICH MEMBRANE PROTEIN"/>
    <property type="match status" value="1"/>
</dbReference>
<reference evidence="2 3" key="1">
    <citation type="submission" date="2024-08" db="EMBL/GenBank/DDBJ databases">
        <title>Genome mining of Saccharopolyspora cebuensis PGLac3 from Nigerian medicinal plant.</title>
        <authorList>
            <person name="Ezeobiora C.E."/>
            <person name="Igbokwe N.H."/>
            <person name="Amin D.H."/>
            <person name="Mendie U.E."/>
        </authorList>
    </citation>
    <scope>NUCLEOTIDE SEQUENCE [LARGE SCALE GENOMIC DNA]</scope>
    <source>
        <strain evidence="2 3">PGLac3</strain>
    </source>
</reference>
<protein>
    <submittedName>
        <fullName evidence="2">Type II secretion system F family protein</fullName>
    </submittedName>
</protein>
<evidence type="ECO:0000313" key="2">
    <source>
        <dbReference type="EMBL" id="MEY8042743.1"/>
    </source>
</evidence>
<organism evidence="2 3">
    <name type="scientific">Saccharopolyspora cebuensis</name>
    <dbReference type="NCBI Taxonomy" id="418759"/>
    <lineage>
        <taxon>Bacteria</taxon>
        <taxon>Bacillati</taxon>
        <taxon>Actinomycetota</taxon>
        <taxon>Actinomycetes</taxon>
        <taxon>Pseudonocardiales</taxon>
        <taxon>Pseudonocardiaceae</taxon>
        <taxon>Saccharopolyspora</taxon>
    </lineage>
</organism>
<keyword evidence="1" id="KW-1133">Transmembrane helix</keyword>
<feature type="transmembrane region" description="Helical" evidence="1">
    <location>
        <begin position="168"/>
        <end position="189"/>
    </location>
</feature>
<feature type="transmembrane region" description="Helical" evidence="1">
    <location>
        <begin position="12"/>
        <end position="37"/>
    </location>
</feature>
<name>A0ABV4CQN6_9PSEU</name>
<dbReference type="Proteomes" id="UP001564626">
    <property type="component" value="Unassembled WGS sequence"/>
</dbReference>
<dbReference type="PANTHER" id="PTHR35007">
    <property type="entry name" value="INTEGRAL MEMBRANE PROTEIN-RELATED"/>
    <property type="match status" value="1"/>
</dbReference>
<dbReference type="EMBL" id="JBGEHV010000064">
    <property type="protein sequence ID" value="MEY8042743.1"/>
    <property type="molecule type" value="Genomic_DNA"/>
</dbReference>
<comment type="caution">
    <text evidence="2">The sequence shown here is derived from an EMBL/GenBank/DDBJ whole genome shotgun (WGS) entry which is preliminary data.</text>
</comment>
<accession>A0ABV4CQN6</accession>
<evidence type="ECO:0000313" key="3">
    <source>
        <dbReference type="Proteomes" id="UP001564626"/>
    </source>
</evidence>
<feature type="transmembrane region" description="Helical" evidence="1">
    <location>
        <begin position="195"/>
        <end position="214"/>
    </location>
</feature>
<keyword evidence="1" id="KW-0472">Membrane</keyword>